<dbReference type="Proteomes" id="UP000243217">
    <property type="component" value="Unassembled WGS sequence"/>
</dbReference>
<dbReference type="EMBL" id="JNBS01005072">
    <property type="protein sequence ID" value="OQR81097.1"/>
    <property type="molecule type" value="Genomic_DNA"/>
</dbReference>
<dbReference type="AlphaFoldDB" id="A0A1V9Y5W2"/>
<protein>
    <recommendedName>
        <fullName evidence="3">Crinkler (CRN) family protein</fullName>
    </recommendedName>
</protein>
<name>A0A1V9Y5W2_9STRA</name>
<evidence type="ECO:0000313" key="1">
    <source>
        <dbReference type="EMBL" id="OQR81097.1"/>
    </source>
</evidence>
<keyword evidence="2" id="KW-1185">Reference proteome</keyword>
<sequence length="193" mass="21506">MGSKRGKKKACIVVVKKDDLLQAMIQALVGCELQAIDEMAEVNMSEVKKDVWCGVFGAQPSVFPVIVPLNARRFRLRQKLCHDELIGTNFDPVRGGIHVLGRFPEVIHTSNLVTEPDEIKYPLKESDNLDHAKELKYYKDQGQLIQQGCPDSSNEILDKIETLERHRGDSLPFICVQGSSGMGKSQLVFALNG</sequence>
<gene>
    <name evidence="1" type="ORF">THRCLA_23417</name>
</gene>
<reference evidence="1 2" key="1">
    <citation type="journal article" date="2014" name="Genome Biol. Evol.">
        <title>The secreted proteins of Achlya hypogyna and Thraustotheca clavata identify the ancestral oomycete secretome and reveal gene acquisitions by horizontal gene transfer.</title>
        <authorList>
            <person name="Misner I."/>
            <person name="Blouin N."/>
            <person name="Leonard G."/>
            <person name="Richards T.A."/>
            <person name="Lane C.E."/>
        </authorList>
    </citation>
    <scope>NUCLEOTIDE SEQUENCE [LARGE SCALE GENOMIC DNA]</scope>
    <source>
        <strain evidence="1 2">ATCC 34112</strain>
    </source>
</reference>
<proteinExistence type="predicted"/>
<organism evidence="1 2">
    <name type="scientific">Thraustotheca clavata</name>
    <dbReference type="NCBI Taxonomy" id="74557"/>
    <lineage>
        <taxon>Eukaryota</taxon>
        <taxon>Sar</taxon>
        <taxon>Stramenopiles</taxon>
        <taxon>Oomycota</taxon>
        <taxon>Saprolegniomycetes</taxon>
        <taxon>Saprolegniales</taxon>
        <taxon>Achlyaceae</taxon>
        <taxon>Thraustotheca</taxon>
    </lineage>
</organism>
<dbReference type="PROSITE" id="PS51257">
    <property type="entry name" value="PROKAR_LIPOPROTEIN"/>
    <property type="match status" value="1"/>
</dbReference>
<evidence type="ECO:0000313" key="2">
    <source>
        <dbReference type="Proteomes" id="UP000243217"/>
    </source>
</evidence>
<comment type="caution">
    <text evidence="1">The sequence shown here is derived from an EMBL/GenBank/DDBJ whole genome shotgun (WGS) entry which is preliminary data.</text>
</comment>
<accession>A0A1V9Y5W2</accession>
<evidence type="ECO:0008006" key="3">
    <source>
        <dbReference type="Google" id="ProtNLM"/>
    </source>
</evidence>